<dbReference type="RefSeq" id="WP_405284840.1">
    <property type="nucleotide sequence ID" value="NZ_CP144380.1"/>
</dbReference>
<keyword evidence="2" id="KW-0472">Membrane</keyword>
<feature type="transmembrane region" description="Helical" evidence="2">
    <location>
        <begin position="61"/>
        <end position="79"/>
    </location>
</feature>
<evidence type="ECO:0000256" key="1">
    <source>
        <dbReference type="SAM" id="MobiDB-lite"/>
    </source>
</evidence>
<dbReference type="PANTHER" id="PTHR39419">
    <property type="entry name" value="SLL0814 PROTEIN"/>
    <property type="match status" value="1"/>
</dbReference>
<dbReference type="Proteomes" id="UP001484239">
    <property type="component" value="Unassembled WGS sequence"/>
</dbReference>
<keyword evidence="4" id="KW-1185">Reference proteome</keyword>
<sequence length="300" mass="32662">MKPAFESTIERPVSTGERVVLLALFAFTAVAVAGYGVFGLHPEWLPTNSWATRFYSVSFPFFARLHIGITTLVLGFALWRRGGWRWIGAFVSVGMVAFLAEHIGTGYGVPFSGYAYTGLLGPKVGGRVPWLIPISWFVMAAPSYVIARHLLPGASHTLRRLGLATALLVTWDLALDPAMSFLTPYWLWETPGAFYGMPWVNLLGWAATGFVIMAVLEGWERVGPQWRLQLSPGWAAAFYLAVLLMPLGMVTAAGLWGSVAATLAALVVLRLLHPSPRSGDPSPRAAGRENEPRRPAEVVG</sequence>
<dbReference type="EMBL" id="JBBHLI010000002">
    <property type="protein sequence ID" value="MEK9500355.1"/>
    <property type="molecule type" value="Genomic_DNA"/>
</dbReference>
<evidence type="ECO:0000313" key="4">
    <source>
        <dbReference type="Proteomes" id="UP001484239"/>
    </source>
</evidence>
<dbReference type="PANTHER" id="PTHR39419:SF1">
    <property type="entry name" value="SLL0814 PROTEIN"/>
    <property type="match status" value="1"/>
</dbReference>
<feature type="transmembrane region" description="Helical" evidence="2">
    <location>
        <begin position="130"/>
        <end position="151"/>
    </location>
</feature>
<reference evidence="3 4" key="1">
    <citation type="submission" date="2024-02" db="EMBL/GenBank/DDBJ databases">
        <title>A novel Gemmatimonadota bacterium.</title>
        <authorList>
            <person name="Du Z.-J."/>
            <person name="Ye Y.-Q."/>
        </authorList>
    </citation>
    <scope>NUCLEOTIDE SEQUENCE [LARGE SCALE GENOMIC DNA]</scope>
    <source>
        <strain evidence="3 4">DH-20</strain>
    </source>
</reference>
<proteinExistence type="predicted"/>
<feature type="transmembrane region" description="Helical" evidence="2">
    <location>
        <begin position="86"/>
        <end position="110"/>
    </location>
</feature>
<protein>
    <submittedName>
        <fullName evidence="3">Carotenoid biosynthesis protein</fullName>
    </submittedName>
</protein>
<comment type="caution">
    <text evidence="3">The sequence shown here is derived from an EMBL/GenBank/DDBJ whole genome shotgun (WGS) entry which is preliminary data.</text>
</comment>
<feature type="region of interest" description="Disordered" evidence="1">
    <location>
        <begin position="276"/>
        <end position="300"/>
    </location>
</feature>
<evidence type="ECO:0000256" key="2">
    <source>
        <dbReference type="SAM" id="Phobius"/>
    </source>
</evidence>
<feature type="transmembrane region" description="Helical" evidence="2">
    <location>
        <begin position="20"/>
        <end position="41"/>
    </location>
</feature>
<gene>
    <name evidence="3" type="ORF">WI372_05150</name>
</gene>
<feature type="transmembrane region" description="Helical" evidence="2">
    <location>
        <begin position="193"/>
        <end position="216"/>
    </location>
</feature>
<dbReference type="InterPro" id="IPR007354">
    <property type="entry name" value="CruF-like"/>
</dbReference>
<keyword evidence="2" id="KW-0812">Transmembrane</keyword>
<keyword evidence="2" id="KW-1133">Transmembrane helix</keyword>
<dbReference type="Pfam" id="PF04240">
    <property type="entry name" value="Caroten_synth"/>
    <property type="match status" value="1"/>
</dbReference>
<feature type="transmembrane region" description="Helical" evidence="2">
    <location>
        <begin position="163"/>
        <end position="187"/>
    </location>
</feature>
<evidence type="ECO:0000313" key="3">
    <source>
        <dbReference type="EMBL" id="MEK9500355.1"/>
    </source>
</evidence>
<organism evidence="3 4">
    <name type="scientific">Gaopeijia maritima</name>
    <dbReference type="NCBI Taxonomy" id="3119007"/>
    <lineage>
        <taxon>Bacteria</taxon>
        <taxon>Pseudomonadati</taxon>
        <taxon>Gemmatimonadota</taxon>
        <taxon>Longimicrobiia</taxon>
        <taxon>Gaopeijiales</taxon>
        <taxon>Gaopeijiaceae</taxon>
        <taxon>Gaopeijia</taxon>
    </lineage>
</organism>
<accession>A0ABU9E6I2</accession>
<feature type="compositionally biased region" description="Basic and acidic residues" evidence="1">
    <location>
        <begin position="286"/>
        <end position="300"/>
    </location>
</feature>
<name>A0ABU9E6I2_9BACT</name>